<protein>
    <submittedName>
        <fullName evidence="3">Uncharacterized protein</fullName>
    </submittedName>
</protein>
<reference evidence="3" key="1">
    <citation type="submission" date="2016-11" db="UniProtKB">
        <authorList>
            <consortium name="WormBaseParasite"/>
        </authorList>
    </citation>
    <scope>IDENTIFICATION</scope>
</reference>
<evidence type="ECO:0000313" key="3">
    <source>
        <dbReference type="WBParaSite" id="MhA1_Contig417.frz3.gene2"/>
    </source>
</evidence>
<evidence type="ECO:0000256" key="1">
    <source>
        <dbReference type="SAM" id="MobiDB-lite"/>
    </source>
</evidence>
<keyword evidence="2" id="KW-1185">Reference proteome</keyword>
<dbReference type="AlphaFoldDB" id="A0A1I8BRI5"/>
<feature type="compositionally biased region" description="Basic and acidic residues" evidence="1">
    <location>
        <begin position="32"/>
        <end position="44"/>
    </location>
</feature>
<dbReference type="WBParaSite" id="MhA1_Contig417.frz3.gene2">
    <property type="protein sequence ID" value="MhA1_Contig417.frz3.gene2"/>
    <property type="gene ID" value="MhA1_Contig417.frz3.gene2"/>
</dbReference>
<organism evidence="2 3">
    <name type="scientific">Meloidogyne hapla</name>
    <name type="common">Root-knot nematode worm</name>
    <dbReference type="NCBI Taxonomy" id="6305"/>
    <lineage>
        <taxon>Eukaryota</taxon>
        <taxon>Metazoa</taxon>
        <taxon>Ecdysozoa</taxon>
        <taxon>Nematoda</taxon>
        <taxon>Chromadorea</taxon>
        <taxon>Rhabditida</taxon>
        <taxon>Tylenchina</taxon>
        <taxon>Tylenchomorpha</taxon>
        <taxon>Tylenchoidea</taxon>
        <taxon>Meloidogynidae</taxon>
        <taxon>Meloidogyninae</taxon>
        <taxon>Meloidogyne</taxon>
    </lineage>
</organism>
<evidence type="ECO:0000313" key="2">
    <source>
        <dbReference type="Proteomes" id="UP000095281"/>
    </source>
</evidence>
<proteinExistence type="predicted"/>
<accession>A0A1I8BRI5</accession>
<feature type="region of interest" description="Disordered" evidence="1">
    <location>
        <begin position="1"/>
        <end position="44"/>
    </location>
</feature>
<dbReference type="Proteomes" id="UP000095281">
    <property type="component" value="Unplaced"/>
</dbReference>
<sequence>MKLLAPRASAEADDQLSNSIGDFSDDQLLDEEPNKTEEKEYDSRYQESNYEYFAQMQLARAHWIQLHKTNMQANKIKL</sequence>
<name>A0A1I8BRI5_MELHA</name>